<dbReference type="Proteomes" id="UP000256269">
    <property type="component" value="Unassembled WGS sequence"/>
</dbReference>
<dbReference type="EMBL" id="QUNO01000031">
    <property type="protein sequence ID" value="REH26959.1"/>
    <property type="molecule type" value="Genomic_DNA"/>
</dbReference>
<gene>
    <name evidence="1" type="ORF">BCF44_13114</name>
</gene>
<accession>A0A3E0GV34</accession>
<keyword evidence="2" id="KW-1185">Reference proteome</keyword>
<evidence type="ECO:0000313" key="2">
    <source>
        <dbReference type="Proteomes" id="UP000256269"/>
    </source>
</evidence>
<organism evidence="1 2">
    <name type="scientific">Kutzneria buriramensis</name>
    <dbReference type="NCBI Taxonomy" id="1045776"/>
    <lineage>
        <taxon>Bacteria</taxon>
        <taxon>Bacillati</taxon>
        <taxon>Actinomycetota</taxon>
        <taxon>Actinomycetes</taxon>
        <taxon>Pseudonocardiales</taxon>
        <taxon>Pseudonocardiaceae</taxon>
        <taxon>Kutzneria</taxon>
    </lineage>
</organism>
<dbReference type="AlphaFoldDB" id="A0A3E0GV34"/>
<evidence type="ECO:0000313" key="1">
    <source>
        <dbReference type="EMBL" id="REH26959.1"/>
    </source>
</evidence>
<proteinExistence type="predicted"/>
<comment type="caution">
    <text evidence="1">The sequence shown here is derived from an EMBL/GenBank/DDBJ whole genome shotgun (WGS) entry which is preliminary data.</text>
</comment>
<protein>
    <submittedName>
        <fullName evidence="1">Uncharacterized protein</fullName>
    </submittedName>
</protein>
<name>A0A3E0GV34_9PSEU</name>
<sequence>MRCPLESNNHPVTEYIRYAVTTDDVITVSTTALAADGTVLTNNEYRWLNGKGASFAIRQ</sequence>
<reference evidence="1 2" key="1">
    <citation type="submission" date="2018-08" db="EMBL/GenBank/DDBJ databases">
        <title>Genomic Encyclopedia of Archaeal and Bacterial Type Strains, Phase II (KMG-II): from individual species to whole genera.</title>
        <authorList>
            <person name="Goeker M."/>
        </authorList>
    </citation>
    <scope>NUCLEOTIDE SEQUENCE [LARGE SCALE GENOMIC DNA]</scope>
    <source>
        <strain evidence="1 2">DSM 45791</strain>
    </source>
</reference>